<dbReference type="EMBL" id="ATHL01000127">
    <property type="protein sequence ID" value="EQB09655.1"/>
    <property type="molecule type" value="Genomic_DNA"/>
</dbReference>
<comment type="caution">
    <text evidence="1">The sequence shown here is derived from an EMBL/GenBank/DDBJ whole genome shotgun (WGS) entry which is preliminary data.</text>
</comment>
<proteinExistence type="predicted"/>
<evidence type="ECO:0000313" key="1">
    <source>
        <dbReference type="EMBL" id="EQB09655.1"/>
    </source>
</evidence>
<dbReference type="OrthoDB" id="9787478at2"/>
<dbReference type="eggNOG" id="COG4422">
    <property type="taxonomic scope" value="Bacteria"/>
</dbReference>
<organism evidence="1 2">
    <name type="scientific">Novosphingobium lindaniclasticum LE124</name>
    <dbReference type="NCBI Taxonomy" id="1096930"/>
    <lineage>
        <taxon>Bacteria</taxon>
        <taxon>Pseudomonadati</taxon>
        <taxon>Pseudomonadota</taxon>
        <taxon>Alphaproteobacteria</taxon>
        <taxon>Sphingomonadales</taxon>
        <taxon>Sphingomonadaceae</taxon>
        <taxon>Novosphingobium</taxon>
    </lineage>
</organism>
<reference evidence="1 2" key="1">
    <citation type="journal article" date="2013" name="Genome Announc.">
        <title>Genome Sequence of Novosphingobium lindaniclasticum LE124T, Isolated from a Hexachlorocyclohexane Dumpsite.</title>
        <authorList>
            <person name="Saxena A."/>
            <person name="Nayyar N."/>
            <person name="Sangwan N."/>
            <person name="Kumari R."/>
            <person name="Khurana J.P."/>
            <person name="Lal R."/>
        </authorList>
    </citation>
    <scope>NUCLEOTIDE SEQUENCE [LARGE SCALE GENOMIC DNA]</scope>
    <source>
        <strain evidence="1 2">LE124</strain>
    </source>
</reference>
<evidence type="ECO:0000313" key="2">
    <source>
        <dbReference type="Proteomes" id="UP000015527"/>
    </source>
</evidence>
<name>T0IDB3_9SPHN</name>
<dbReference type="Proteomes" id="UP000015527">
    <property type="component" value="Unassembled WGS sequence"/>
</dbReference>
<dbReference type="Pfam" id="PF07505">
    <property type="entry name" value="DUF5131"/>
    <property type="match status" value="1"/>
</dbReference>
<dbReference type="InterPro" id="IPR011101">
    <property type="entry name" value="DUF5131"/>
</dbReference>
<sequence>MAENSAIEWTHHTFNPWIGCTKVGPGCDNCYAADLATVRMGVKWGAGEDRRHTAESTWKQPRAWNRKAEAAGIRYRVFCASLADVFDNEVPAEWRAELFQLIRETPHLDWLLVTKRIGNAAKMAEAAGGWPGNIWLGATIVNQVEADRDIPKLLQTNGPRYRFLSMEPLLGEVNIEPWLNPDKTCQGCDDGEGYGNRCSRTDIPRREECPWNQAVQIVTDHGPYADDGEPASVSCDVRTLDWVIVGGESGSHARPMHPGWARSLRDQCEEAGVPFLFKQWGEYVPAGDHLEEDTPANLRLRRGDRCHVFPDHHLMARVGKKAAGRLLDGVQHDGYPEAHHP</sequence>
<keyword evidence="2" id="KW-1185">Reference proteome</keyword>
<gene>
    <name evidence="1" type="ORF">L284_19255</name>
</gene>
<dbReference type="PATRIC" id="fig|1096930.3.peg.3793"/>
<accession>T0IDB3</accession>
<evidence type="ECO:0008006" key="3">
    <source>
        <dbReference type="Google" id="ProtNLM"/>
    </source>
</evidence>
<dbReference type="RefSeq" id="WP_021235600.1">
    <property type="nucleotide sequence ID" value="NZ_ATHL01000127.1"/>
</dbReference>
<protein>
    <recommendedName>
        <fullName evidence="3">Gp37Gp68 family protein</fullName>
    </recommendedName>
</protein>
<dbReference type="AlphaFoldDB" id="T0IDB3"/>